<dbReference type="NCBIfam" id="TIGR02548">
    <property type="entry name" value="casB_cse2"/>
    <property type="match status" value="1"/>
</dbReference>
<keyword evidence="3" id="KW-1185">Reference proteome</keyword>
<accession>A0ABP6FSK3</accession>
<protein>
    <recommendedName>
        <fullName evidence="4">Type I-E CRISPR-associated protein Cse2/CasB</fullName>
    </recommendedName>
</protein>
<organism evidence="2 3">
    <name type="scientific">Nonomuraea recticatena</name>
    <dbReference type="NCBI Taxonomy" id="46178"/>
    <lineage>
        <taxon>Bacteria</taxon>
        <taxon>Bacillati</taxon>
        <taxon>Actinomycetota</taxon>
        <taxon>Actinomycetes</taxon>
        <taxon>Streptosporangiales</taxon>
        <taxon>Streptosporangiaceae</taxon>
        <taxon>Nonomuraea</taxon>
    </lineage>
</organism>
<reference evidence="3" key="1">
    <citation type="journal article" date="2019" name="Int. J. Syst. Evol. Microbiol.">
        <title>The Global Catalogue of Microorganisms (GCM) 10K type strain sequencing project: providing services to taxonomists for standard genome sequencing and annotation.</title>
        <authorList>
            <consortium name="The Broad Institute Genomics Platform"/>
            <consortium name="The Broad Institute Genome Sequencing Center for Infectious Disease"/>
            <person name="Wu L."/>
            <person name="Ma J."/>
        </authorList>
    </citation>
    <scope>NUCLEOTIDE SEQUENCE [LARGE SCALE GENOMIC DNA]</scope>
    <source>
        <strain evidence="3">JCM 6835</strain>
    </source>
</reference>
<evidence type="ECO:0000313" key="3">
    <source>
        <dbReference type="Proteomes" id="UP001501666"/>
    </source>
</evidence>
<dbReference type="Proteomes" id="UP001501666">
    <property type="component" value="Unassembled WGS sequence"/>
</dbReference>
<evidence type="ECO:0000256" key="1">
    <source>
        <dbReference type="SAM" id="MobiDB-lite"/>
    </source>
</evidence>
<dbReference type="CDD" id="cd09731">
    <property type="entry name" value="Cse2_I-E"/>
    <property type="match status" value="1"/>
</dbReference>
<name>A0ABP6FSK3_9ACTN</name>
<evidence type="ECO:0000313" key="2">
    <source>
        <dbReference type="EMBL" id="GAA2699139.1"/>
    </source>
</evidence>
<dbReference type="Pfam" id="PF09485">
    <property type="entry name" value="CRISPR_Cse2"/>
    <property type="match status" value="1"/>
</dbReference>
<evidence type="ECO:0008006" key="4">
    <source>
        <dbReference type="Google" id="ProtNLM"/>
    </source>
</evidence>
<dbReference type="InterPro" id="IPR013382">
    <property type="entry name" value="CRISPR-assoc_prot_Cse2"/>
</dbReference>
<dbReference type="Gene3D" id="1.10.520.40">
    <property type="entry name" value="CRISPR-associated protein Cse2"/>
    <property type="match status" value="1"/>
</dbReference>
<dbReference type="RefSeq" id="WP_346157161.1">
    <property type="nucleotide sequence ID" value="NZ_BAAATE010000054.1"/>
</dbReference>
<sequence>MTTVTPSTRPSVAQVVQAIAGDFITDLQKGYLADQSWAVALLARLRRGAGKLPQDVPDLWGMTGTDRLYESDLNEADMVRAETALFVTVTLYALHQQSRTDKGMHRRNIELGEAVRRLMPKGEIDEPIRRRFVRVGTAGTRQTLAQRLREIVSLLRGESISLDYALLAGQLYQAQHPDGMREVRQRWGRSFHAYRPPAASPAGDATPADTAIQPTVTPTEKDSR</sequence>
<comment type="caution">
    <text evidence="2">The sequence shown here is derived from an EMBL/GenBank/DDBJ whole genome shotgun (WGS) entry which is preliminary data.</text>
</comment>
<feature type="region of interest" description="Disordered" evidence="1">
    <location>
        <begin position="193"/>
        <end position="224"/>
    </location>
</feature>
<dbReference type="InterPro" id="IPR038287">
    <property type="entry name" value="Cse2_sf"/>
</dbReference>
<dbReference type="EMBL" id="BAAATE010000054">
    <property type="protein sequence ID" value="GAA2699139.1"/>
    <property type="molecule type" value="Genomic_DNA"/>
</dbReference>
<proteinExistence type="predicted"/>
<gene>
    <name evidence="2" type="ORF">GCM10010412_095430</name>
</gene>